<evidence type="ECO:0000313" key="2">
    <source>
        <dbReference type="Proteomes" id="UP001403385"/>
    </source>
</evidence>
<gene>
    <name evidence="1" type="ORF">AAG747_21410</name>
</gene>
<sequence>MKQLVTLFFILIATGYVYGQQSNPFVKQVGEEIQRAYQSPHPYIGNPSQIYQKVWSERVYEKDASYIALHFTRLELSENDYLIVRNAENTRAWKYSLQDSKRKSFWSIHVYGEEAIIEIFSKNSKGGYGYDIDKIARGYSHGDITQEAICGGDNSRNAICYINTEPFVYDRSKAVARLLINGVSACTGWLVGDDGHLMTNEHCIENQSDANNVTVEFMAQGSNCNTNCNSWLGCPGTIEATSATLVRSSVNLDYALLQLPTNVSSTYGFLQLRAGGAVEDERIYIPQHPAAWGKRIALNSDNINDTGGFARVHTLTAPRCGGSGYDVGYYADTRGGSSGSPVLGYGDHLVIALHHCAYCPNRGVPIEKIIEDLGSDLPHNALGSPATLSGNTSLYPCGDATTYRLEQSSPKHYKIQKIINPCNETSGGTPPEVLNEKDKIQIHVYDFTGLPIFTTTRNSIDLSKQRPGIFIIRAMINEEIITYKVQI</sequence>
<organism evidence="1 2">
    <name type="scientific">Rapidithrix thailandica</name>
    <dbReference type="NCBI Taxonomy" id="413964"/>
    <lineage>
        <taxon>Bacteria</taxon>
        <taxon>Pseudomonadati</taxon>
        <taxon>Bacteroidota</taxon>
        <taxon>Cytophagia</taxon>
        <taxon>Cytophagales</taxon>
        <taxon>Flammeovirgaceae</taxon>
        <taxon>Rapidithrix</taxon>
    </lineage>
</organism>
<dbReference type="PANTHER" id="PTHR36234:SF5">
    <property type="entry name" value="LYSYL ENDOPEPTIDASE"/>
    <property type="match status" value="1"/>
</dbReference>
<dbReference type="InterPro" id="IPR043504">
    <property type="entry name" value="Peptidase_S1_PA_chymotrypsin"/>
</dbReference>
<dbReference type="AlphaFoldDB" id="A0AAW9SAN4"/>
<dbReference type="PANTHER" id="PTHR36234">
    <property type="entry name" value="LYSYL ENDOPEPTIDASE"/>
    <property type="match status" value="1"/>
</dbReference>
<name>A0AAW9SAN4_9BACT</name>
<keyword evidence="2" id="KW-1185">Reference proteome</keyword>
<dbReference type="Pfam" id="PF13365">
    <property type="entry name" value="Trypsin_2"/>
    <property type="match status" value="1"/>
</dbReference>
<accession>A0AAW9SAN4</accession>
<dbReference type="SUPFAM" id="SSF50494">
    <property type="entry name" value="Trypsin-like serine proteases"/>
    <property type="match status" value="1"/>
</dbReference>
<dbReference type="EMBL" id="JBDKWZ010000014">
    <property type="protein sequence ID" value="MEN7550492.1"/>
    <property type="molecule type" value="Genomic_DNA"/>
</dbReference>
<reference evidence="1 2" key="1">
    <citation type="submission" date="2024-04" db="EMBL/GenBank/DDBJ databases">
        <title>Novel genus in family Flammeovirgaceae.</title>
        <authorList>
            <person name="Nguyen T.H."/>
            <person name="Vuong T.Q."/>
            <person name="Le H."/>
            <person name="Kim S.-G."/>
        </authorList>
    </citation>
    <scope>NUCLEOTIDE SEQUENCE [LARGE SCALE GENOMIC DNA]</scope>
    <source>
        <strain evidence="1 2">JCM 23209</strain>
    </source>
</reference>
<proteinExistence type="predicted"/>
<protein>
    <submittedName>
        <fullName evidence="1">Trypsin-like peptidase domain-containing protein</fullName>
    </submittedName>
</protein>
<dbReference type="Gene3D" id="2.40.10.10">
    <property type="entry name" value="Trypsin-like serine proteases"/>
    <property type="match status" value="2"/>
</dbReference>
<dbReference type="InterPro" id="IPR009003">
    <property type="entry name" value="Peptidase_S1_PA"/>
</dbReference>
<dbReference type="RefSeq" id="WP_346823275.1">
    <property type="nucleotide sequence ID" value="NZ_JBDKWZ010000014.1"/>
</dbReference>
<dbReference type="Proteomes" id="UP001403385">
    <property type="component" value="Unassembled WGS sequence"/>
</dbReference>
<comment type="caution">
    <text evidence="1">The sequence shown here is derived from an EMBL/GenBank/DDBJ whole genome shotgun (WGS) entry which is preliminary data.</text>
</comment>
<evidence type="ECO:0000313" key="1">
    <source>
        <dbReference type="EMBL" id="MEN7550492.1"/>
    </source>
</evidence>